<keyword evidence="2" id="KW-0813">Transport</keyword>
<protein>
    <submittedName>
        <fullName evidence="7">ABC transporter ATP-binding protein</fullName>
    </submittedName>
</protein>
<dbReference type="CDD" id="cd03220">
    <property type="entry name" value="ABC_KpsT_Wzt"/>
    <property type="match status" value="1"/>
</dbReference>
<dbReference type="CDD" id="cd10147">
    <property type="entry name" value="Wzt_C-like"/>
    <property type="match status" value="1"/>
</dbReference>
<dbReference type="SUPFAM" id="SSF52540">
    <property type="entry name" value="P-loop containing nucleoside triphosphate hydrolases"/>
    <property type="match status" value="1"/>
</dbReference>
<evidence type="ECO:0000256" key="1">
    <source>
        <dbReference type="ARBA" id="ARBA00005417"/>
    </source>
</evidence>
<dbReference type="InterPro" id="IPR050683">
    <property type="entry name" value="Bact_Polysacc_Export_ATP-bd"/>
</dbReference>
<keyword evidence="3" id="KW-0547">Nucleotide-binding</keyword>
<dbReference type="GO" id="GO:0016020">
    <property type="term" value="C:membrane"/>
    <property type="evidence" value="ECO:0007669"/>
    <property type="project" value="InterPro"/>
</dbReference>
<reference evidence="7 8" key="1">
    <citation type="submission" date="2020-05" db="EMBL/GenBank/DDBJ databases">
        <title>MicrobeNet Type strains.</title>
        <authorList>
            <person name="Nicholson A.C."/>
        </authorList>
    </citation>
    <scope>NUCLEOTIDE SEQUENCE [LARGE SCALE GENOMIC DNA]</scope>
    <source>
        <strain evidence="7 8">JCM 14282</strain>
    </source>
</reference>
<dbReference type="GO" id="GO:0140359">
    <property type="term" value="F:ABC-type transporter activity"/>
    <property type="evidence" value="ECO:0007669"/>
    <property type="project" value="InterPro"/>
</dbReference>
<comment type="similarity">
    <text evidence="1">Belongs to the ABC transporter superfamily.</text>
</comment>
<evidence type="ECO:0000256" key="2">
    <source>
        <dbReference type="ARBA" id="ARBA00022448"/>
    </source>
</evidence>
<dbReference type="PROSITE" id="PS50893">
    <property type="entry name" value="ABC_TRANSPORTER_2"/>
    <property type="match status" value="1"/>
</dbReference>
<feature type="region of interest" description="Disordered" evidence="5">
    <location>
        <begin position="28"/>
        <end position="47"/>
    </location>
</feature>
<comment type="caution">
    <text evidence="7">The sequence shown here is derived from an EMBL/GenBank/DDBJ whole genome shotgun (WGS) entry which is preliminary data.</text>
</comment>
<dbReference type="InterPro" id="IPR003593">
    <property type="entry name" value="AAA+_ATPase"/>
</dbReference>
<evidence type="ECO:0000256" key="4">
    <source>
        <dbReference type="ARBA" id="ARBA00022840"/>
    </source>
</evidence>
<organism evidence="7 8">
    <name type="scientific">Microbacterium ulmi</name>
    <dbReference type="NCBI Taxonomy" id="179095"/>
    <lineage>
        <taxon>Bacteria</taxon>
        <taxon>Bacillati</taxon>
        <taxon>Actinomycetota</taxon>
        <taxon>Actinomycetes</taxon>
        <taxon>Micrococcales</taxon>
        <taxon>Microbacteriaceae</taxon>
        <taxon>Microbacterium</taxon>
    </lineage>
</organism>
<evidence type="ECO:0000313" key="7">
    <source>
        <dbReference type="EMBL" id="NNH03266.1"/>
    </source>
</evidence>
<name>A0A7Y2PYF3_9MICO</name>
<keyword evidence="4 7" id="KW-0067">ATP-binding</keyword>
<dbReference type="GO" id="GO:0005524">
    <property type="term" value="F:ATP binding"/>
    <property type="evidence" value="ECO:0007669"/>
    <property type="project" value="UniProtKB-KW"/>
</dbReference>
<evidence type="ECO:0000256" key="3">
    <source>
        <dbReference type="ARBA" id="ARBA00022741"/>
    </source>
</evidence>
<dbReference type="InterPro" id="IPR029439">
    <property type="entry name" value="Wzt_C"/>
</dbReference>
<dbReference type="GO" id="GO:0016887">
    <property type="term" value="F:ATP hydrolysis activity"/>
    <property type="evidence" value="ECO:0007669"/>
    <property type="project" value="InterPro"/>
</dbReference>
<dbReference type="AlphaFoldDB" id="A0A7Y2PYF3"/>
<evidence type="ECO:0000313" key="8">
    <source>
        <dbReference type="Proteomes" id="UP000543598"/>
    </source>
</evidence>
<dbReference type="EMBL" id="JABEMB010000004">
    <property type="protein sequence ID" value="NNH03266.1"/>
    <property type="molecule type" value="Genomic_DNA"/>
</dbReference>
<dbReference type="InterPro" id="IPR003439">
    <property type="entry name" value="ABC_transporter-like_ATP-bd"/>
</dbReference>
<dbReference type="Gene3D" id="3.40.50.300">
    <property type="entry name" value="P-loop containing nucleotide triphosphate hydrolases"/>
    <property type="match status" value="1"/>
</dbReference>
<feature type="domain" description="ABC transporter" evidence="6">
    <location>
        <begin position="91"/>
        <end position="323"/>
    </location>
</feature>
<evidence type="ECO:0000259" key="6">
    <source>
        <dbReference type="PROSITE" id="PS50893"/>
    </source>
</evidence>
<proteinExistence type="inferred from homology"/>
<dbReference type="Proteomes" id="UP000543598">
    <property type="component" value="Unassembled WGS sequence"/>
</dbReference>
<sequence length="476" mass="51998">MGRVDRRATRAQRARTRPGSCAVIRPARAHLGGRGRPHRRVAAHPPRRGSGPLTACIVLAWGRVNVGNGSQAIAIRAIGLGKTYRIASTEARASTLVEAVSQQFRRGGAREKTTTFDALHDLDFEIPWGEAVGIIGRNGAGKSTLLKVLTRITAPTRGRLELDGRVGSLLEVGTGFHPELTGRENIFLNGALLGMRRKEIAVQFDQIVDFSGVEKFLDTPVKRYSSGMYVRLAFAVAAHLETEILAIDEVLAVGDAEFQQKSLAKMREVAKSGRTVLFVSHQAQTVRALCTSALYLQHGRLVLQGTVDDALTRYRESFDTWAEAQSSPENRPGTGEIRIRAVEVPESYSEPAAPRTVQISMDSQPSLPGAYFISCHISDLNGTVIAQCDSRVTGLWFDPSSPHDITLTVTQPWFKPGRYSVDVFACRSGENAILDAWEGAASFEVLPHPPYEHASAPDATESGIIFPDFSYRERTP</sequence>
<evidence type="ECO:0000256" key="5">
    <source>
        <dbReference type="SAM" id="MobiDB-lite"/>
    </source>
</evidence>
<dbReference type="InterPro" id="IPR027417">
    <property type="entry name" value="P-loop_NTPase"/>
</dbReference>
<dbReference type="Pfam" id="PF00005">
    <property type="entry name" value="ABC_tran"/>
    <property type="match status" value="1"/>
</dbReference>
<keyword evidence="8" id="KW-1185">Reference proteome</keyword>
<dbReference type="SMART" id="SM00382">
    <property type="entry name" value="AAA"/>
    <property type="match status" value="1"/>
</dbReference>
<gene>
    <name evidence="7" type="ORF">HLA99_05320</name>
</gene>
<dbReference type="InterPro" id="IPR015860">
    <property type="entry name" value="ABC_transpr_TagH-like"/>
</dbReference>
<dbReference type="PANTHER" id="PTHR46743">
    <property type="entry name" value="TEICHOIC ACIDS EXPORT ATP-BINDING PROTEIN TAGH"/>
    <property type="match status" value="1"/>
</dbReference>
<accession>A0A7Y2PYF3</accession>
<dbReference type="PANTHER" id="PTHR46743:SF2">
    <property type="entry name" value="TEICHOIC ACIDS EXPORT ATP-BINDING PROTEIN TAGH"/>
    <property type="match status" value="1"/>
</dbReference>